<feature type="domain" description="Rho RNA-BD" evidence="13">
    <location>
        <begin position="105"/>
        <end position="179"/>
    </location>
</feature>
<keyword evidence="3 9" id="KW-0378">Hydrolase</keyword>
<dbReference type="RefSeq" id="WP_072585673.1">
    <property type="nucleotide sequence ID" value="NZ_CP013243.1"/>
</dbReference>
<dbReference type="GO" id="GO:0004386">
    <property type="term" value="F:helicase activity"/>
    <property type="evidence" value="ECO:0007669"/>
    <property type="project" value="UniProtKB-UniRule"/>
</dbReference>
<dbReference type="InterPro" id="IPR012340">
    <property type="entry name" value="NA-bd_OB-fold"/>
</dbReference>
<feature type="coiled-coil region" evidence="12">
    <location>
        <begin position="88"/>
        <end position="118"/>
    </location>
</feature>
<dbReference type="PROSITE" id="PS51856">
    <property type="entry name" value="RHO_RNA_BD"/>
    <property type="match status" value="1"/>
</dbReference>
<proteinExistence type="inferred from homology"/>
<reference evidence="14 15" key="1">
    <citation type="submission" date="2015-11" db="EMBL/GenBank/DDBJ databases">
        <authorList>
            <person name="Hill K.K."/>
            <person name="Shirey T.B."/>
            <person name="Raphael B."/>
            <person name="Daligault H.E."/>
            <person name="Davenport K.W."/>
            <person name="Bruce D.C."/>
            <person name="Foley B.T."/>
            <person name="Johnson S.L."/>
        </authorList>
    </citation>
    <scope>NUCLEOTIDE SEQUENCE [LARGE SCALE GENOMIC DNA]</scope>
    <source>
        <strain evidence="14 15">CDC_1632</strain>
    </source>
</reference>
<evidence type="ECO:0000256" key="7">
    <source>
        <dbReference type="ARBA" id="ARBA00023015"/>
    </source>
</evidence>
<dbReference type="InterPro" id="IPR036269">
    <property type="entry name" value="Rho_N_sf"/>
</dbReference>
<dbReference type="Pfam" id="PF00006">
    <property type="entry name" value="ATP-synt_ab"/>
    <property type="match status" value="1"/>
</dbReference>
<dbReference type="GO" id="GO:0005524">
    <property type="term" value="F:ATP binding"/>
    <property type="evidence" value="ECO:0007669"/>
    <property type="project" value="UniProtKB-UniRule"/>
</dbReference>
<keyword evidence="1 9" id="KW-0806">Transcription termination</keyword>
<evidence type="ECO:0000256" key="12">
    <source>
        <dbReference type="SAM" id="Coils"/>
    </source>
</evidence>
<evidence type="ECO:0000256" key="9">
    <source>
        <dbReference type="HAMAP-Rule" id="MF_01884"/>
    </source>
</evidence>
<dbReference type="NCBIfam" id="TIGR00767">
    <property type="entry name" value="rho"/>
    <property type="match status" value="1"/>
</dbReference>
<evidence type="ECO:0000256" key="10">
    <source>
        <dbReference type="NCBIfam" id="TIGR00767"/>
    </source>
</evidence>
<accession>A0A1L3NG50</accession>
<dbReference type="AlphaFoldDB" id="A0A1L3NG50"/>
<evidence type="ECO:0000256" key="11">
    <source>
        <dbReference type="PROSITE-ProRule" id="PRU01203"/>
    </source>
</evidence>
<dbReference type="SMART" id="SM00959">
    <property type="entry name" value="Rho_N"/>
    <property type="match status" value="1"/>
</dbReference>
<dbReference type="CDD" id="cd01128">
    <property type="entry name" value="rho_factor_C"/>
    <property type="match status" value="1"/>
</dbReference>
<comment type="function">
    <text evidence="9">Facilitates transcription termination by a mechanism that involves Rho binding to the nascent RNA, activation of Rho's RNA-dependent ATPase activity, and release of the mRNA from the DNA template.</text>
</comment>
<dbReference type="NCBIfam" id="NF006886">
    <property type="entry name" value="PRK09376.1"/>
    <property type="match status" value="1"/>
</dbReference>
<evidence type="ECO:0000259" key="13">
    <source>
        <dbReference type="PROSITE" id="PS51856"/>
    </source>
</evidence>
<keyword evidence="2 9" id="KW-0547">Nucleotide-binding</keyword>
<dbReference type="InterPro" id="IPR041703">
    <property type="entry name" value="Rho_factor_ATP-bd"/>
</dbReference>
<keyword evidence="4 9" id="KW-0347">Helicase</keyword>
<dbReference type="InterPro" id="IPR011112">
    <property type="entry name" value="Rho-like_N"/>
</dbReference>
<gene>
    <name evidence="9 14" type="primary">rho</name>
    <name evidence="14" type="ORF">NPD5_1988</name>
</gene>
<dbReference type="InterPro" id="IPR004665">
    <property type="entry name" value="Term_rho"/>
</dbReference>
<dbReference type="GO" id="GO:0006353">
    <property type="term" value="P:DNA-templated transcription termination"/>
    <property type="evidence" value="ECO:0007669"/>
    <property type="project" value="UniProtKB-UniRule"/>
</dbReference>
<dbReference type="HAMAP" id="MF_01884">
    <property type="entry name" value="Rho"/>
    <property type="match status" value="1"/>
</dbReference>
<feature type="binding site" evidence="9">
    <location>
        <begin position="222"/>
        <end position="227"/>
    </location>
    <ligand>
        <name>ATP</name>
        <dbReference type="ChEBI" id="CHEBI:30616"/>
    </ligand>
</feature>
<dbReference type="InterPro" id="IPR011129">
    <property type="entry name" value="CSD"/>
</dbReference>
<dbReference type="CDD" id="cd04459">
    <property type="entry name" value="Rho_CSD"/>
    <property type="match status" value="1"/>
</dbReference>
<dbReference type="SUPFAM" id="SSF68912">
    <property type="entry name" value="Rho N-terminal domain-like"/>
    <property type="match status" value="1"/>
</dbReference>
<protein>
    <recommendedName>
        <fullName evidence="9 10">Transcription termination factor Rho</fullName>
        <ecNumber evidence="9 10">3.6.4.-</ecNumber>
    </recommendedName>
    <alternativeName>
        <fullName evidence="9">ATP-dependent helicase Rho</fullName>
    </alternativeName>
</protein>
<dbReference type="GO" id="GO:0003723">
    <property type="term" value="F:RNA binding"/>
    <property type="evidence" value="ECO:0007669"/>
    <property type="project" value="UniProtKB-UniRule"/>
</dbReference>
<dbReference type="GO" id="GO:0008186">
    <property type="term" value="F:ATP-dependent activity, acting on RNA"/>
    <property type="evidence" value="ECO:0007669"/>
    <property type="project" value="UniProtKB-UniRule"/>
</dbReference>
<evidence type="ECO:0000256" key="6">
    <source>
        <dbReference type="ARBA" id="ARBA00022884"/>
    </source>
</evidence>
<evidence type="ECO:0000256" key="8">
    <source>
        <dbReference type="ARBA" id="ARBA00023163"/>
    </source>
</evidence>
<dbReference type="InterPro" id="IPR003593">
    <property type="entry name" value="AAA+_ATPase"/>
</dbReference>
<keyword evidence="8 9" id="KW-0804">Transcription</keyword>
<evidence type="ECO:0000256" key="1">
    <source>
        <dbReference type="ARBA" id="ARBA00022472"/>
    </source>
</evidence>
<comment type="caution">
    <text evidence="9">Lacks conserved residue(s) required for the propagation of feature annotation.</text>
</comment>
<dbReference type="Pfam" id="PF07498">
    <property type="entry name" value="Rho_N"/>
    <property type="match status" value="1"/>
</dbReference>
<dbReference type="SMART" id="SM00382">
    <property type="entry name" value="AAA"/>
    <property type="match status" value="1"/>
</dbReference>
<dbReference type="STRING" id="413999.CBO0134"/>
<dbReference type="InterPro" id="IPR027417">
    <property type="entry name" value="P-loop_NTPase"/>
</dbReference>
<feature type="binding site" evidence="9">
    <location>
        <begin position="234"/>
        <end position="239"/>
    </location>
    <ligand>
        <name>ATP</name>
        <dbReference type="ChEBI" id="CHEBI:30616"/>
    </ligand>
</feature>
<dbReference type="InterPro" id="IPR000194">
    <property type="entry name" value="ATPase_F1/V1/A1_a/bsu_nucl-bd"/>
</dbReference>
<keyword evidence="12" id="KW-0175">Coiled coil</keyword>
<evidence type="ECO:0000256" key="4">
    <source>
        <dbReference type="ARBA" id="ARBA00022806"/>
    </source>
</evidence>
<comment type="subunit">
    <text evidence="9">Homohexamer. The homohexamer assembles into an open ring structure.</text>
</comment>
<name>A0A1L3NG50_CLOSG</name>
<dbReference type="eggNOG" id="COG1158">
    <property type="taxonomic scope" value="Bacteria"/>
</dbReference>
<dbReference type="Proteomes" id="UP000182204">
    <property type="component" value="Chromosome"/>
</dbReference>
<dbReference type="EMBL" id="CP013243">
    <property type="protein sequence ID" value="APH15093.1"/>
    <property type="molecule type" value="Genomic_DNA"/>
</dbReference>
<evidence type="ECO:0000256" key="3">
    <source>
        <dbReference type="ARBA" id="ARBA00022801"/>
    </source>
</evidence>
<dbReference type="GO" id="GO:0016787">
    <property type="term" value="F:hydrolase activity"/>
    <property type="evidence" value="ECO:0007669"/>
    <property type="project" value="UniProtKB-KW"/>
</dbReference>
<dbReference type="EC" id="3.6.4.-" evidence="9 10"/>
<keyword evidence="7 9" id="KW-0805">Transcription regulation</keyword>
<dbReference type="Gene3D" id="1.10.720.10">
    <property type="match status" value="1"/>
</dbReference>
<dbReference type="SUPFAM" id="SSF52540">
    <property type="entry name" value="P-loop containing nucleoside triphosphate hydrolases"/>
    <property type="match status" value="1"/>
</dbReference>
<keyword evidence="5 9" id="KW-0067">ATP-binding</keyword>
<feature type="binding site" evidence="9">
    <location>
        <position position="265"/>
    </location>
    <ligand>
        <name>ATP</name>
        <dbReference type="ChEBI" id="CHEBI:30616"/>
    </ligand>
</feature>
<dbReference type="PANTHER" id="PTHR46425">
    <property type="entry name" value="TRANSCRIPTION TERMINATION FACTOR RHO"/>
    <property type="match status" value="1"/>
</dbReference>
<evidence type="ECO:0000256" key="5">
    <source>
        <dbReference type="ARBA" id="ARBA00022840"/>
    </source>
</evidence>
<dbReference type="Pfam" id="PF07497">
    <property type="entry name" value="Rho_RNA_bind"/>
    <property type="match status" value="1"/>
</dbReference>
<keyword evidence="6 9" id="KW-0694">RNA-binding</keyword>
<evidence type="ECO:0000313" key="15">
    <source>
        <dbReference type="Proteomes" id="UP000182204"/>
    </source>
</evidence>
<evidence type="ECO:0000256" key="2">
    <source>
        <dbReference type="ARBA" id="ARBA00022741"/>
    </source>
</evidence>
<dbReference type="InterPro" id="IPR011113">
    <property type="entry name" value="Rho_RNA-bd"/>
</dbReference>
<sequence>MINKDYESMTVKELREIAKKLDIKNISKFKKSELIEEIKTSQSTAIEKDGKILVEKISPKVIKSGNYIHNKITKENSVNEEKTNSLMKNSEENKAERLKEMINESQRAKGVLEIIENNNYGFLRGQNYLSGPEDIYVSPSQIRRFNLRTGDEVEGKVRIPKDGEKFKALIYVERVNGENPEKAVGRKPFESLVPIYPNERIKLETSSQDLSTRLMDIISPIGKGQRGMIVAPPKAGKTTLLKKIAQSISRNNPLCKLIVLLIDERPEEVTDMQRSIKGEVIYSTFDEEPEHHTKVTYMVLERAKRMVEQGQDVVILLDSITRLSRAYNLTITPTGRTLSGGLDPGALVMPKKFFGAARNIENGGSLTILATALTETGSRMDDMIFEEFKGTGNMEVHLNRKLQERRIFPALDIYKSGTRRDDLLFTDSLEKETAFNIRKLLYEENNVENVTEQVLSILSKTKTNEEFVNIISKMDMNKNNK</sequence>
<dbReference type="SUPFAM" id="SSF50249">
    <property type="entry name" value="Nucleic acid-binding proteins"/>
    <property type="match status" value="1"/>
</dbReference>
<dbReference type="Gene3D" id="2.40.50.140">
    <property type="entry name" value="Nucleic acid-binding proteins"/>
    <property type="match status" value="1"/>
</dbReference>
<dbReference type="SMART" id="SM00357">
    <property type="entry name" value="CSP"/>
    <property type="match status" value="1"/>
</dbReference>
<dbReference type="Gene3D" id="3.40.50.300">
    <property type="entry name" value="P-loop containing nucleotide triphosphate hydrolases"/>
    <property type="match status" value="1"/>
</dbReference>
<evidence type="ECO:0000313" key="14">
    <source>
        <dbReference type="EMBL" id="APH15093.1"/>
    </source>
</evidence>
<comment type="similarity">
    <text evidence="9 11">Belongs to the Rho family.</text>
</comment>
<dbReference type="PANTHER" id="PTHR46425:SF1">
    <property type="entry name" value="TRANSCRIPTION TERMINATION FACTOR RHO"/>
    <property type="match status" value="1"/>
</dbReference>
<organism evidence="14 15">
    <name type="scientific">Clostridium sporogenes</name>
    <dbReference type="NCBI Taxonomy" id="1509"/>
    <lineage>
        <taxon>Bacteria</taxon>
        <taxon>Bacillati</taxon>
        <taxon>Bacillota</taxon>
        <taxon>Clostridia</taxon>
        <taxon>Eubacteriales</taxon>
        <taxon>Clostridiaceae</taxon>
        <taxon>Clostridium</taxon>
    </lineage>
</organism>